<comment type="caution">
    <text evidence="1">The sequence shown here is derived from an EMBL/GenBank/DDBJ whole genome shotgun (WGS) entry which is preliminary data.</text>
</comment>
<keyword evidence="2" id="KW-1185">Reference proteome</keyword>
<proteinExistence type="predicted"/>
<accession>A0A431UU26</accession>
<dbReference type="EMBL" id="RXNR01000017">
    <property type="protein sequence ID" value="RTQ93690.1"/>
    <property type="molecule type" value="Genomic_DNA"/>
</dbReference>
<protein>
    <submittedName>
        <fullName evidence="1">Uncharacterized protein</fullName>
    </submittedName>
</protein>
<organism evidence="1 2">
    <name type="scientific">Lysinibacillus telephonicus</name>
    <dbReference type="NCBI Taxonomy" id="1714840"/>
    <lineage>
        <taxon>Bacteria</taxon>
        <taxon>Bacillati</taxon>
        <taxon>Bacillota</taxon>
        <taxon>Bacilli</taxon>
        <taxon>Bacillales</taxon>
        <taxon>Bacillaceae</taxon>
        <taxon>Lysinibacillus</taxon>
    </lineage>
</organism>
<gene>
    <name evidence="1" type="ORF">EKG35_08000</name>
</gene>
<evidence type="ECO:0000313" key="2">
    <source>
        <dbReference type="Proteomes" id="UP000276349"/>
    </source>
</evidence>
<evidence type="ECO:0000313" key="1">
    <source>
        <dbReference type="EMBL" id="RTQ93690.1"/>
    </source>
</evidence>
<dbReference type="RefSeq" id="WP_126293922.1">
    <property type="nucleotide sequence ID" value="NZ_RXNR01000017.1"/>
</dbReference>
<name>A0A431UU26_9BACI</name>
<sequence>MQFEKIGDKAEAFIGHFKSHIEEGMTIQRAGKSAVVIRIEVPKINPHKFYEELQDDVHIAQDSAKRLLDWFHLNSKLWISFNSTY</sequence>
<dbReference type="Proteomes" id="UP000276349">
    <property type="component" value="Unassembled WGS sequence"/>
</dbReference>
<dbReference type="AlphaFoldDB" id="A0A431UU26"/>
<reference evidence="1 2" key="1">
    <citation type="submission" date="2018-12" db="EMBL/GenBank/DDBJ databases">
        <authorList>
            <person name="Yu L."/>
        </authorList>
    </citation>
    <scope>NUCLEOTIDE SEQUENCE [LARGE SCALE GENOMIC DNA]</scope>
    <source>
        <strain evidence="1 2">S5H2222</strain>
    </source>
</reference>